<organism evidence="2 3">
    <name type="scientific">Solanum tuberosum</name>
    <name type="common">Potato</name>
    <dbReference type="NCBI Taxonomy" id="4113"/>
    <lineage>
        <taxon>Eukaryota</taxon>
        <taxon>Viridiplantae</taxon>
        <taxon>Streptophyta</taxon>
        <taxon>Embryophyta</taxon>
        <taxon>Tracheophyta</taxon>
        <taxon>Spermatophyta</taxon>
        <taxon>Magnoliopsida</taxon>
        <taxon>eudicotyledons</taxon>
        <taxon>Gunneridae</taxon>
        <taxon>Pentapetalae</taxon>
        <taxon>asterids</taxon>
        <taxon>lamiids</taxon>
        <taxon>Solanales</taxon>
        <taxon>Solanaceae</taxon>
        <taxon>Solanoideae</taxon>
        <taxon>Solaneae</taxon>
        <taxon>Solanum</taxon>
    </lineage>
</organism>
<dbReference type="EMBL" id="JAIVGD010000001">
    <property type="protein sequence ID" value="KAH0782143.1"/>
    <property type="molecule type" value="Genomic_DNA"/>
</dbReference>
<dbReference type="Proteomes" id="UP000826656">
    <property type="component" value="Unassembled WGS sequence"/>
</dbReference>
<keyword evidence="3" id="KW-1185">Reference proteome</keyword>
<evidence type="ECO:0000313" key="3">
    <source>
        <dbReference type="Proteomes" id="UP000826656"/>
    </source>
</evidence>
<accession>A0ABQ7WQ10</accession>
<reference evidence="2 3" key="1">
    <citation type="journal article" date="2021" name="bioRxiv">
        <title>Chromosome-scale and haplotype-resolved genome assembly of a tetraploid potato cultivar.</title>
        <authorList>
            <person name="Sun H."/>
            <person name="Jiao W.-B."/>
            <person name="Krause K."/>
            <person name="Campoy J.A."/>
            <person name="Goel M."/>
            <person name="Folz-Donahue K."/>
            <person name="Kukat C."/>
            <person name="Huettel B."/>
            <person name="Schneeberger K."/>
        </authorList>
    </citation>
    <scope>NUCLEOTIDE SEQUENCE [LARGE SCALE GENOMIC DNA]</scope>
    <source>
        <strain evidence="2">SolTubOtavaFocal</strain>
        <tissue evidence="2">Leaves</tissue>
    </source>
</reference>
<feature type="compositionally biased region" description="Acidic residues" evidence="1">
    <location>
        <begin position="178"/>
        <end position="195"/>
    </location>
</feature>
<comment type="caution">
    <text evidence="2">The sequence shown here is derived from an EMBL/GenBank/DDBJ whole genome shotgun (WGS) entry which is preliminary data.</text>
</comment>
<evidence type="ECO:0000313" key="2">
    <source>
        <dbReference type="EMBL" id="KAH0782143.1"/>
    </source>
</evidence>
<gene>
    <name evidence="2" type="ORF">KY290_001741</name>
</gene>
<proteinExistence type="predicted"/>
<evidence type="ECO:0000256" key="1">
    <source>
        <dbReference type="SAM" id="MobiDB-lite"/>
    </source>
</evidence>
<protein>
    <submittedName>
        <fullName evidence="2">Uncharacterized protein</fullName>
    </submittedName>
</protein>
<name>A0ABQ7WQ10_SOLTU</name>
<feature type="region of interest" description="Disordered" evidence="1">
    <location>
        <begin position="175"/>
        <end position="217"/>
    </location>
</feature>
<sequence>MKLKESIIPRVTPETLELESLDRNDNQMHRCSDETTLTKQNIPGVTLEKIELEPLSKDESEVNQIHQCLDETTPYNEKYSWNETTPTKKNILEVIPKEIDDPMAEDERNGNKMHQCANETIPSTKENIPGVIPEEVELECLAKDEKDVNQIHQCLDETTPTKKVNILGMIPKKVELEPLAENEDEKLSSDNEDFNDGGPQKKRAEKKTYIYFQTPTL</sequence>